<evidence type="ECO:0000313" key="3">
    <source>
        <dbReference type="Proteomes" id="UP000822688"/>
    </source>
</evidence>
<evidence type="ECO:0000313" key="2">
    <source>
        <dbReference type="EMBL" id="KAG0590567.1"/>
    </source>
</evidence>
<keyword evidence="3" id="KW-1185">Reference proteome</keyword>
<accession>A0A8T0J4M0</accession>
<protein>
    <submittedName>
        <fullName evidence="2">Uncharacterized protein</fullName>
    </submittedName>
</protein>
<name>A0A8T0J4M0_CERPU</name>
<feature type="region of interest" description="Disordered" evidence="1">
    <location>
        <begin position="1"/>
        <end position="22"/>
    </location>
</feature>
<comment type="caution">
    <text evidence="2">The sequence shown here is derived from an EMBL/GenBank/DDBJ whole genome shotgun (WGS) entry which is preliminary data.</text>
</comment>
<evidence type="ECO:0000256" key="1">
    <source>
        <dbReference type="SAM" id="MobiDB-lite"/>
    </source>
</evidence>
<dbReference type="AlphaFoldDB" id="A0A8T0J4M0"/>
<dbReference type="Proteomes" id="UP000822688">
    <property type="component" value="Chromosome 1"/>
</dbReference>
<gene>
    <name evidence="2" type="ORF">KC19_1G110200</name>
</gene>
<reference evidence="2" key="1">
    <citation type="submission" date="2020-06" db="EMBL/GenBank/DDBJ databases">
        <title>WGS assembly of Ceratodon purpureus strain R40.</title>
        <authorList>
            <person name="Carey S.B."/>
            <person name="Jenkins J."/>
            <person name="Shu S."/>
            <person name="Lovell J.T."/>
            <person name="Sreedasyam A."/>
            <person name="Maumus F."/>
            <person name="Tiley G.P."/>
            <person name="Fernandez-Pozo N."/>
            <person name="Barry K."/>
            <person name="Chen C."/>
            <person name="Wang M."/>
            <person name="Lipzen A."/>
            <person name="Daum C."/>
            <person name="Saski C.A."/>
            <person name="Payton A.C."/>
            <person name="Mcbreen J.C."/>
            <person name="Conrad R.E."/>
            <person name="Kollar L.M."/>
            <person name="Olsson S."/>
            <person name="Huttunen S."/>
            <person name="Landis J.B."/>
            <person name="Wickett N.J."/>
            <person name="Johnson M.G."/>
            <person name="Rensing S.A."/>
            <person name="Grimwood J."/>
            <person name="Schmutz J."/>
            <person name="Mcdaniel S.F."/>
        </authorList>
    </citation>
    <scope>NUCLEOTIDE SEQUENCE</scope>
    <source>
        <strain evidence="2">R40</strain>
    </source>
</reference>
<sequence length="71" mass="7651">MAEEVPPAGGAANRNARNNDNIPVPQLHVPAVNIPLQAPVVDDAVLSFLSDLPEQKLSVTQSVIWPKLFCH</sequence>
<feature type="compositionally biased region" description="Low complexity" evidence="1">
    <location>
        <begin position="8"/>
        <end position="19"/>
    </location>
</feature>
<proteinExistence type="predicted"/>
<dbReference type="EMBL" id="CM026421">
    <property type="protein sequence ID" value="KAG0590567.1"/>
    <property type="molecule type" value="Genomic_DNA"/>
</dbReference>
<organism evidence="2 3">
    <name type="scientific">Ceratodon purpureus</name>
    <name type="common">Fire moss</name>
    <name type="synonym">Dicranum purpureum</name>
    <dbReference type="NCBI Taxonomy" id="3225"/>
    <lineage>
        <taxon>Eukaryota</taxon>
        <taxon>Viridiplantae</taxon>
        <taxon>Streptophyta</taxon>
        <taxon>Embryophyta</taxon>
        <taxon>Bryophyta</taxon>
        <taxon>Bryophytina</taxon>
        <taxon>Bryopsida</taxon>
        <taxon>Dicranidae</taxon>
        <taxon>Pseudoditrichales</taxon>
        <taxon>Ditrichaceae</taxon>
        <taxon>Ceratodon</taxon>
    </lineage>
</organism>